<reference evidence="1 2" key="1">
    <citation type="submission" date="2023-08" db="EMBL/GenBank/DDBJ databases">
        <title>Nocardioides seae sp. nov., a bacterium isolated from a soil.</title>
        <authorList>
            <person name="Wang X."/>
        </authorList>
    </citation>
    <scope>NUCLEOTIDE SEQUENCE [LARGE SCALE GENOMIC DNA]</scope>
    <source>
        <strain evidence="1 2">YZH12</strain>
    </source>
</reference>
<dbReference type="RefSeq" id="WP_315730936.1">
    <property type="nucleotide sequence ID" value="NZ_JAVYII010000001.1"/>
</dbReference>
<comment type="caution">
    <text evidence="1">The sequence shown here is derived from an EMBL/GenBank/DDBJ whole genome shotgun (WGS) entry which is preliminary data.</text>
</comment>
<accession>A0ABU3PSL2</accession>
<evidence type="ECO:0008006" key="3">
    <source>
        <dbReference type="Google" id="ProtNLM"/>
    </source>
</evidence>
<evidence type="ECO:0000313" key="2">
    <source>
        <dbReference type="Proteomes" id="UP001268542"/>
    </source>
</evidence>
<keyword evidence="2" id="KW-1185">Reference proteome</keyword>
<dbReference type="Proteomes" id="UP001268542">
    <property type="component" value="Unassembled WGS sequence"/>
</dbReference>
<dbReference type="EMBL" id="JAVYII010000001">
    <property type="protein sequence ID" value="MDT9591876.1"/>
    <property type="molecule type" value="Genomic_DNA"/>
</dbReference>
<proteinExistence type="predicted"/>
<sequence>MSSSMQGMDTEYARSVGQNMGEYAGQVAGVVSSISAMISGLNWQGPDRQGFESDWTGSFAPSANAASESLSDQGRVLCVHADRQDAASS</sequence>
<evidence type="ECO:0000313" key="1">
    <source>
        <dbReference type="EMBL" id="MDT9591876.1"/>
    </source>
</evidence>
<gene>
    <name evidence="1" type="ORF">RDV89_02260</name>
</gene>
<protein>
    <recommendedName>
        <fullName evidence="3">WXG100 family type VII secretion target</fullName>
    </recommendedName>
</protein>
<dbReference type="Gene3D" id="1.10.287.1060">
    <property type="entry name" value="ESAT-6-like"/>
    <property type="match status" value="1"/>
</dbReference>
<name>A0ABU3PSL2_9ACTN</name>
<organism evidence="1 2">
    <name type="scientific">Nocardioides imazamoxiresistens</name>
    <dbReference type="NCBI Taxonomy" id="3231893"/>
    <lineage>
        <taxon>Bacteria</taxon>
        <taxon>Bacillati</taxon>
        <taxon>Actinomycetota</taxon>
        <taxon>Actinomycetes</taxon>
        <taxon>Propionibacteriales</taxon>
        <taxon>Nocardioidaceae</taxon>
        <taxon>Nocardioides</taxon>
    </lineage>
</organism>